<dbReference type="AlphaFoldDB" id="A0A4U3FL16"/>
<evidence type="ECO:0000313" key="5">
    <source>
        <dbReference type="Proteomes" id="UP000306393"/>
    </source>
</evidence>
<dbReference type="STRING" id="1219360.GCA_001571305_02147"/>
<accession>A0A4U3FL16</accession>
<dbReference type="RefSeq" id="WP_137268793.1">
    <property type="nucleotide sequence ID" value="NZ_QGAC01000003.1"/>
</dbReference>
<proteinExistence type="predicted"/>
<dbReference type="PROSITE" id="PS01247">
    <property type="entry name" value="IUNH"/>
    <property type="match status" value="1"/>
</dbReference>
<dbReference type="OrthoDB" id="9797882at2"/>
<dbReference type="EMBL" id="QGAC01000003">
    <property type="protein sequence ID" value="TKJ93825.1"/>
    <property type="molecule type" value="Genomic_DNA"/>
</dbReference>
<dbReference type="Proteomes" id="UP000306393">
    <property type="component" value="Unassembled WGS sequence"/>
</dbReference>
<dbReference type="SUPFAM" id="SSF53590">
    <property type="entry name" value="Nucleoside hydrolase"/>
    <property type="match status" value="1"/>
</dbReference>
<feature type="domain" description="Inosine/uridine-preferring nucleoside hydrolase" evidence="3">
    <location>
        <begin position="5"/>
        <end position="301"/>
    </location>
</feature>
<dbReference type="GO" id="GO:0006152">
    <property type="term" value="P:purine nucleoside catabolic process"/>
    <property type="evidence" value="ECO:0007669"/>
    <property type="project" value="TreeGrafter"/>
</dbReference>
<dbReference type="InterPro" id="IPR015910">
    <property type="entry name" value="I/U_nuclsd_hydro_CS"/>
</dbReference>
<dbReference type="InterPro" id="IPR023186">
    <property type="entry name" value="IUNH"/>
</dbReference>
<organism evidence="4 5">
    <name type="scientific">Erwinia persicina</name>
    <dbReference type="NCBI Taxonomy" id="55211"/>
    <lineage>
        <taxon>Bacteria</taxon>
        <taxon>Pseudomonadati</taxon>
        <taxon>Pseudomonadota</taxon>
        <taxon>Gammaproteobacteria</taxon>
        <taxon>Enterobacterales</taxon>
        <taxon>Erwiniaceae</taxon>
        <taxon>Erwinia</taxon>
    </lineage>
</organism>
<keyword evidence="1 4" id="KW-0378">Hydrolase</keyword>
<evidence type="ECO:0000313" key="4">
    <source>
        <dbReference type="EMBL" id="TKJ93825.1"/>
    </source>
</evidence>
<sequence length="311" mass="33652">MVKKIIIDCDPGIDDAIAILLAIADPEIKLMGITTIAGNISVDKTFKNARKITELAGKSDIPVFKGTSRPLMFAAGKTTMVHGVNGLGGIELPEPVQEDSGYHAVDFIIKTVMENPGEIIICPIGPLTNIALALIKEPALADNIKDIVLMGGAAFCPGNITAYAEFNFYVDPHAAHIVFDTARHVTMLGLDVTEKVDIRTGLCNILETGNHVAQISASMSRVYAMKDPYLHDPCAIAYVINPGLFSGIKGSIEIDYTSKEKYGQCFARTEKELVNENAIISNERPLYNVNIILDVDSKALLELISSNIMSF</sequence>
<dbReference type="InterPro" id="IPR036452">
    <property type="entry name" value="Ribo_hydro-like"/>
</dbReference>
<gene>
    <name evidence="4" type="ORF">EpCFBP13511_04475</name>
</gene>
<dbReference type="InterPro" id="IPR001910">
    <property type="entry name" value="Inosine/uridine_hydrolase_dom"/>
</dbReference>
<dbReference type="GO" id="GO:0045437">
    <property type="term" value="F:uridine nucleosidase activity"/>
    <property type="evidence" value="ECO:0007669"/>
    <property type="project" value="UniProtKB-ARBA"/>
</dbReference>
<dbReference type="Pfam" id="PF01156">
    <property type="entry name" value="IU_nuc_hydro"/>
    <property type="match status" value="1"/>
</dbReference>
<comment type="caution">
    <text evidence="4">The sequence shown here is derived from an EMBL/GenBank/DDBJ whole genome shotgun (WGS) entry which is preliminary data.</text>
</comment>
<dbReference type="PANTHER" id="PTHR12304:SF4">
    <property type="entry name" value="URIDINE NUCLEOSIDASE"/>
    <property type="match status" value="1"/>
</dbReference>
<evidence type="ECO:0000256" key="2">
    <source>
        <dbReference type="ARBA" id="ARBA00023295"/>
    </source>
</evidence>
<dbReference type="PANTHER" id="PTHR12304">
    <property type="entry name" value="INOSINE-URIDINE PREFERRING NUCLEOSIDE HYDROLASE"/>
    <property type="match status" value="1"/>
</dbReference>
<evidence type="ECO:0000259" key="3">
    <source>
        <dbReference type="Pfam" id="PF01156"/>
    </source>
</evidence>
<name>A0A4U3FL16_9GAMM</name>
<keyword evidence="2" id="KW-0326">Glycosidase</keyword>
<dbReference type="GO" id="GO:0005829">
    <property type="term" value="C:cytosol"/>
    <property type="evidence" value="ECO:0007669"/>
    <property type="project" value="TreeGrafter"/>
</dbReference>
<protein>
    <submittedName>
        <fullName evidence="4">Nucleoside hydrolase</fullName>
    </submittedName>
</protein>
<dbReference type="CDD" id="cd02651">
    <property type="entry name" value="nuc_hydro_IU_UC_XIUA"/>
    <property type="match status" value="1"/>
</dbReference>
<evidence type="ECO:0000256" key="1">
    <source>
        <dbReference type="ARBA" id="ARBA00022801"/>
    </source>
</evidence>
<dbReference type="GO" id="GO:0008477">
    <property type="term" value="F:purine nucleosidase activity"/>
    <property type="evidence" value="ECO:0007669"/>
    <property type="project" value="TreeGrafter"/>
</dbReference>
<dbReference type="Gene3D" id="3.90.245.10">
    <property type="entry name" value="Ribonucleoside hydrolase-like"/>
    <property type="match status" value="1"/>
</dbReference>
<reference evidence="4 5" key="1">
    <citation type="journal article" date="2019" name="Sci. Rep.">
        <title>Differences in resource use lead to coexistence of seed-transmitted microbial populations.</title>
        <authorList>
            <person name="Torres-Cortes G."/>
            <person name="Garcia B.J."/>
            <person name="Compant S."/>
            <person name="Rezki S."/>
            <person name="Jones P."/>
            <person name="Preveaux A."/>
            <person name="Briand M."/>
            <person name="Roulet A."/>
            <person name="Bouchez O."/>
            <person name="Jacobson D."/>
            <person name="Barret M."/>
        </authorList>
    </citation>
    <scope>NUCLEOTIDE SEQUENCE [LARGE SCALE GENOMIC DNA]</scope>
    <source>
        <strain evidence="4 5">CFBP13511</strain>
    </source>
</reference>